<keyword evidence="2" id="KW-1185">Reference proteome</keyword>
<dbReference type="Proteomes" id="UP000325081">
    <property type="component" value="Unassembled WGS sequence"/>
</dbReference>
<dbReference type="AlphaFoldDB" id="A0A5A7PUS5"/>
<reference evidence="2" key="1">
    <citation type="journal article" date="2019" name="Curr. Biol.">
        <title>Genome Sequence of Striga asiatica Provides Insight into the Evolution of Plant Parasitism.</title>
        <authorList>
            <person name="Yoshida S."/>
            <person name="Kim S."/>
            <person name="Wafula E.K."/>
            <person name="Tanskanen J."/>
            <person name="Kim Y.M."/>
            <person name="Honaas L."/>
            <person name="Yang Z."/>
            <person name="Spallek T."/>
            <person name="Conn C.E."/>
            <person name="Ichihashi Y."/>
            <person name="Cheong K."/>
            <person name="Cui S."/>
            <person name="Der J.P."/>
            <person name="Gundlach H."/>
            <person name="Jiao Y."/>
            <person name="Hori C."/>
            <person name="Ishida J.K."/>
            <person name="Kasahara H."/>
            <person name="Kiba T."/>
            <person name="Kim M.S."/>
            <person name="Koo N."/>
            <person name="Laohavisit A."/>
            <person name="Lee Y.H."/>
            <person name="Lumba S."/>
            <person name="McCourt P."/>
            <person name="Mortimer J.C."/>
            <person name="Mutuku J.M."/>
            <person name="Nomura T."/>
            <person name="Sasaki-Sekimoto Y."/>
            <person name="Seto Y."/>
            <person name="Wang Y."/>
            <person name="Wakatake T."/>
            <person name="Sakakibara H."/>
            <person name="Demura T."/>
            <person name="Yamaguchi S."/>
            <person name="Yoneyama K."/>
            <person name="Manabe R.I."/>
            <person name="Nelson D.C."/>
            <person name="Schulman A.H."/>
            <person name="Timko M.P."/>
            <person name="dePamphilis C.W."/>
            <person name="Choi D."/>
            <person name="Shirasu K."/>
        </authorList>
    </citation>
    <scope>NUCLEOTIDE SEQUENCE [LARGE SCALE GENOMIC DNA]</scope>
    <source>
        <strain evidence="2">cv. UVA1</strain>
    </source>
</reference>
<comment type="caution">
    <text evidence="1">The sequence shown here is derived from an EMBL/GenBank/DDBJ whole genome shotgun (WGS) entry which is preliminary data.</text>
</comment>
<accession>A0A5A7PUS5</accession>
<dbReference type="EMBL" id="BKCP01005183">
    <property type="protein sequence ID" value="GER36623.1"/>
    <property type="molecule type" value="Genomic_DNA"/>
</dbReference>
<evidence type="ECO:0000313" key="2">
    <source>
        <dbReference type="Proteomes" id="UP000325081"/>
    </source>
</evidence>
<organism evidence="1 2">
    <name type="scientific">Striga asiatica</name>
    <name type="common">Asiatic witchweed</name>
    <name type="synonym">Buchnera asiatica</name>
    <dbReference type="NCBI Taxonomy" id="4170"/>
    <lineage>
        <taxon>Eukaryota</taxon>
        <taxon>Viridiplantae</taxon>
        <taxon>Streptophyta</taxon>
        <taxon>Embryophyta</taxon>
        <taxon>Tracheophyta</taxon>
        <taxon>Spermatophyta</taxon>
        <taxon>Magnoliopsida</taxon>
        <taxon>eudicotyledons</taxon>
        <taxon>Gunneridae</taxon>
        <taxon>Pentapetalae</taxon>
        <taxon>asterids</taxon>
        <taxon>lamiids</taxon>
        <taxon>Lamiales</taxon>
        <taxon>Orobanchaceae</taxon>
        <taxon>Buchnereae</taxon>
        <taxon>Striga</taxon>
    </lineage>
</organism>
<proteinExistence type="predicted"/>
<name>A0A5A7PUS5_STRAF</name>
<sequence>MSVRLSMRQRCDTKIFGRAVVATSQDLAGDSRSTIPAESAVILGGSQNSSQWSESISAKLGCFTSLRCSPFSIGRSTKKREQDKGWEVGKKLTWDRPPGNLFGICGGEIGMV</sequence>
<protein>
    <submittedName>
        <fullName evidence="1">S-adenosylmethionine synthetase 1</fullName>
    </submittedName>
</protein>
<gene>
    <name evidence="1" type="ORF">STAS_12964</name>
</gene>
<evidence type="ECO:0000313" key="1">
    <source>
        <dbReference type="EMBL" id="GER36623.1"/>
    </source>
</evidence>